<accession>A0A699YNW6</accession>
<reference evidence="2 3" key="1">
    <citation type="submission" date="2020-02" db="EMBL/GenBank/DDBJ databases">
        <title>Draft genome sequence of Haematococcus lacustris strain NIES-144.</title>
        <authorList>
            <person name="Morimoto D."/>
            <person name="Nakagawa S."/>
            <person name="Yoshida T."/>
            <person name="Sawayama S."/>
        </authorList>
    </citation>
    <scope>NUCLEOTIDE SEQUENCE [LARGE SCALE GENOMIC DNA]</scope>
    <source>
        <strain evidence="2 3">NIES-144</strain>
    </source>
</reference>
<sequence length="113" mass="12425">HKAKHEVVVRVRNPSAPVGQAAMGADERSTAATGWHQPRRSLAAQDRDAGNPDASHVRRRKAKQYTVLNSLLGWEKCLSHANPLHARQKVHHHTGLVKAHMECATKPRTGPLA</sequence>
<proteinExistence type="predicted"/>
<protein>
    <submittedName>
        <fullName evidence="2">Uncharacterized protein</fullName>
    </submittedName>
</protein>
<name>A0A699YNW6_HAELA</name>
<evidence type="ECO:0000256" key="1">
    <source>
        <dbReference type="SAM" id="MobiDB-lite"/>
    </source>
</evidence>
<evidence type="ECO:0000313" key="3">
    <source>
        <dbReference type="Proteomes" id="UP000485058"/>
    </source>
</evidence>
<keyword evidence="3" id="KW-1185">Reference proteome</keyword>
<dbReference type="EMBL" id="BLLF01000364">
    <property type="protein sequence ID" value="GFH10995.1"/>
    <property type="molecule type" value="Genomic_DNA"/>
</dbReference>
<feature type="region of interest" description="Disordered" evidence="1">
    <location>
        <begin position="13"/>
        <end position="61"/>
    </location>
</feature>
<gene>
    <name evidence="2" type="ORF">HaLaN_06413</name>
</gene>
<organism evidence="2 3">
    <name type="scientific">Haematococcus lacustris</name>
    <name type="common">Green alga</name>
    <name type="synonym">Haematococcus pluvialis</name>
    <dbReference type="NCBI Taxonomy" id="44745"/>
    <lineage>
        <taxon>Eukaryota</taxon>
        <taxon>Viridiplantae</taxon>
        <taxon>Chlorophyta</taxon>
        <taxon>core chlorophytes</taxon>
        <taxon>Chlorophyceae</taxon>
        <taxon>CS clade</taxon>
        <taxon>Chlamydomonadales</taxon>
        <taxon>Haematococcaceae</taxon>
        <taxon>Haematococcus</taxon>
    </lineage>
</organism>
<feature type="non-terminal residue" evidence="2">
    <location>
        <position position="113"/>
    </location>
</feature>
<dbReference type="AlphaFoldDB" id="A0A699YNW6"/>
<evidence type="ECO:0000313" key="2">
    <source>
        <dbReference type="EMBL" id="GFH10995.1"/>
    </source>
</evidence>
<comment type="caution">
    <text evidence="2">The sequence shown here is derived from an EMBL/GenBank/DDBJ whole genome shotgun (WGS) entry which is preliminary data.</text>
</comment>
<feature type="non-terminal residue" evidence="2">
    <location>
        <position position="1"/>
    </location>
</feature>
<dbReference type="Proteomes" id="UP000485058">
    <property type="component" value="Unassembled WGS sequence"/>
</dbReference>